<evidence type="ECO:0000313" key="2">
    <source>
        <dbReference type="EMBL" id="PKA62213.1"/>
    </source>
</evidence>
<accession>A0A2I0B348</accession>
<organism evidence="2 3">
    <name type="scientific">Apostasia shenzhenica</name>
    <dbReference type="NCBI Taxonomy" id="1088818"/>
    <lineage>
        <taxon>Eukaryota</taxon>
        <taxon>Viridiplantae</taxon>
        <taxon>Streptophyta</taxon>
        <taxon>Embryophyta</taxon>
        <taxon>Tracheophyta</taxon>
        <taxon>Spermatophyta</taxon>
        <taxon>Magnoliopsida</taxon>
        <taxon>Liliopsida</taxon>
        <taxon>Asparagales</taxon>
        <taxon>Orchidaceae</taxon>
        <taxon>Apostasioideae</taxon>
        <taxon>Apostasia</taxon>
    </lineage>
</organism>
<gene>
    <name evidence="2" type="ORF">AXF42_Ash015098</name>
</gene>
<sequence length="104" mass="11581">MKYLWLIGGSLGYCDCAAADWLCACVPLFSVFGILEEFKEARYLGFLLSLPRLTRVSASPIFSPFYSLVLSLLLPSTLDGLLRFSFAADWNPSGDFEIYGPRDP</sequence>
<evidence type="ECO:0000313" key="3">
    <source>
        <dbReference type="Proteomes" id="UP000236161"/>
    </source>
</evidence>
<keyword evidence="3" id="KW-1185">Reference proteome</keyword>
<dbReference type="AlphaFoldDB" id="A0A2I0B348"/>
<name>A0A2I0B348_9ASPA</name>
<feature type="signal peptide" evidence="1">
    <location>
        <begin position="1"/>
        <end position="19"/>
    </location>
</feature>
<dbReference type="Proteomes" id="UP000236161">
    <property type="component" value="Unassembled WGS sequence"/>
</dbReference>
<protein>
    <submittedName>
        <fullName evidence="2">Uncharacterized protein</fullName>
    </submittedName>
</protein>
<feature type="chain" id="PRO_5014151281" evidence="1">
    <location>
        <begin position="20"/>
        <end position="104"/>
    </location>
</feature>
<dbReference type="EMBL" id="KZ451919">
    <property type="protein sequence ID" value="PKA62213.1"/>
    <property type="molecule type" value="Genomic_DNA"/>
</dbReference>
<evidence type="ECO:0000256" key="1">
    <source>
        <dbReference type="SAM" id="SignalP"/>
    </source>
</evidence>
<proteinExistence type="predicted"/>
<reference evidence="2 3" key="1">
    <citation type="journal article" date="2017" name="Nature">
        <title>The Apostasia genome and the evolution of orchids.</title>
        <authorList>
            <person name="Zhang G.Q."/>
            <person name="Liu K.W."/>
            <person name="Li Z."/>
            <person name="Lohaus R."/>
            <person name="Hsiao Y.Y."/>
            <person name="Niu S.C."/>
            <person name="Wang J.Y."/>
            <person name="Lin Y.C."/>
            <person name="Xu Q."/>
            <person name="Chen L.J."/>
            <person name="Yoshida K."/>
            <person name="Fujiwara S."/>
            <person name="Wang Z.W."/>
            <person name="Zhang Y.Q."/>
            <person name="Mitsuda N."/>
            <person name="Wang M."/>
            <person name="Liu G.H."/>
            <person name="Pecoraro L."/>
            <person name="Huang H.X."/>
            <person name="Xiao X.J."/>
            <person name="Lin M."/>
            <person name="Wu X.Y."/>
            <person name="Wu W.L."/>
            <person name="Chen Y.Y."/>
            <person name="Chang S.B."/>
            <person name="Sakamoto S."/>
            <person name="Ohme-Takagi M."/>
            <person name="Yagi M."/>
            <person name="Zeng S.J."/>
            <person name="Shen C.Y."/>
            <person name="Yeh C.M."/>
            <person name="Luo Y.B."/>
            <person name="Tsai W.C."/>
            <person name="Van de Peer Y."/>
            <person name="Liu Z.J."/>
        </authorList>
    </citation>
    <scope>NUCLEOTIDE SEQUENCE [LARGE SCALE GENOMIC DNA]</scope>
    <source>
        <strain evidence="3">cv. Shenzhen</strain>
        <tissue evidence="2">Stem</tissue>
    </source>
</reference>
<keyword evidence="1" id="KW-0732">Signal</keyword>